<keyword evidence="4 6" id="KW-1133">Transmembrane helix</keyword>
<dbReference type="PANTHER" id="PTHR36115">
    <property type="entry name" value="PROLINE-RICH ANTIGEN HOMOLOG-RELATED"/>
    <property type="match status" value="1"/>
</dbReference>
<dbReference type="Proteomes" id="UP001597110">
    <property type="component" value="Unassembled WGS sequence"/>
</dbReference>
<dbReference type="InterPro" id="IPR010432">
    <property type="entry name" value="RDD"/>
</dbReference>
<organism evidence="8 9">
    <name type="scientific">Lysobacter brunescens</name>
    <dbReference type="NCBI Taxonomy" id="262323"/>
    <lineage>
        <taxon>Bacteria</taxon>
        <taxon>Pseudomonadati</taxon>
        <taxon>Pseudomonadota</taxon>
        <taxon>Gammaproteobacteria</taxon>
        <taxon>Lysobacterales</taxon>
        <taxon>Lysobacteraceae</taxon>
        <taxon>Lysobacter</taxon>
    </lineage>
</organism>
<feature type="domain" description="RDD" evidence="7">
    <location>
        <begin position="31"/>
        <end position="160"/>
    </location>
</feature>
<comment type="subcellular location">
    <subcellularLocation>
        <location evidence="1">Cell membrane</location>
        <topology evidence="1">Multi-pass membrane protein</topology>
    </subcellularLocation>
</comment>
<gene>
    <name evidence="8" type="ORF">ACFQ0E_02435</name>
</gene>
<evidence type="ECO:0000256" key="3">
    <source>
        <dbReference type="ARBA" id="ARBA00022692"/>
    </source>
</evidence>
<dbReference type="InterPro" id="IPR051791">
    <property type="entry name" value="Pra-immunoreactive"/>
</dbReference>
<evidence type="ECO:0000259" key="7">
    <source>
        <dbReference type="Pfam" id="PF06271"/>
    </source>
</evidence>
<keyword evidence="3 6" id="KW-0812">Transmembrane</keyword>
<evidence type="ECO:0000256" key="1">
    <source>
        <dbReference type="ARBA" id="ARBA00004651"/>
    </source>
</evidence>
<comment type="caution">
    <text evidence="8">The sequence shown here is derived from an EMBL/GenBank/DDBJ whole genome shotgun (WGS) entry which is preliminary data.</text>
</comment>
<dbReference type="RefSeq" id="WP_386822109.1">
    <property type="nucleotide sequence ID" value="NZ_JBHTIF010000001.1"/>
</dbReference>
<proteinExistence type="predicted"/>
<feature type="transmembrane region" description="Helical" evidence="6">
    <location>
        <begin position="41"/>
        <end position="64"/>
    </location>
</feature>
<evidence type="ECO:0000256" key="2">
    <source>
        <dbReference type="ARBA" id="ARBA00022475"/>
    </source>
</evidence>
<dbReference type="EMBL" id="JBHTIF010000001">
    <property type="protein sequence ID" value="MFD0724449.1"/>
    <property type="molecule type" value="Genomic_DNA"/>
</dbReference>
<keyword evidence="9" id="KW-1185">Reference proteome</keyword>
<dbReference type="PANTHER" id="PTHR36115:SF4">
    <property type="entry name" value="MEMBRANE PROTEIN"/>
    <property type="match status" value="1"/>
</dbReference>
<keyword evidence="2" id="KW-1003">Cell membrane</keyword>
<feature type="transmembrane region" description="Helical" evidence="6">
    <location>
        <begin position="84"/>
        <end position="104"/>
    </location>
</feature>
<keyword evidence="5 6" id="KW-0472">Membrane</keyword>
<name>A0ABW2Y7C1_9GAMM</name>
<accession>A0ABW2Y7C1</accession>
<reference evidence="9" key="1">
    <citation type="journal article" date="2019" name="Int. J. Syst. Evol. Microbiol.">
        <title>The Global Catalogue of Microorganisms (GCM) 10K type strain sequencing project: providing services to taxonomists for standard genome sequencing and annotation.</title>
        <authorList>
            <consortium name="The Broad Institute Genomics Platform"/>
            <consortium name="The Broad Institute Genome Sequencing Center for Infectious Disease"/>
            <person name="Wu L."/>
            <person name="Ma J."/>
        </authorList>
    </citation>
    <scope>NUCLEOTIDE SEQUENCE [LARGE SCALE GENOMIC DNA]</scope>
    <source>
        <strain evidence="9">CCUG 55585</strain>
    </source>
</reference>
<evidence type="ECO:0000256" key="6">
    <source>
        <dbReference type="SAM" id="Phobius"/>
    </source>
</evidence>
<dbReference type="Pfam" id="PF06271">
    <property type="entry name" value="RDD"/>
    <property type="match status" value="1"/>
</dbReference>
<evidence type="ECO:0000256" key="4">
    <source>
        <dbReference type="ARBA" id="ARBA00022989"/>
    </source>
</evidence>
<evidence type="ECO:0000256" key="5">
    <source>
        <dbReference type="ARBA" id="ARBA00023136"/>
    </source>
</evidence>
<sequence length="168" mass="19111">MQVDPQHNPYDAPSAPIEAQLPSERLAIENAGRWRRLFGFLIDYAASTILSAVIAVPYVMFLYWQGGDAALDALENQQNILLDYVLGLFATLLYYIVLEGWFGWTIGKLVTGTRVVNEKGARPTWKQVVGRTLGRFIPFEPFSLLFANDNDKRGWHDTLSKTHVVRRR</sequence>
<evidence type="ECO:0000313" key="9">
    <source>
        <dbReference type="Proteomes" id="UP001597110"/>
    </source>
</evidence>
<protein>
    <submittedName>
        <fullName evidence="8">RDD family protein</fullName>
    </submittedName>
</protein>
<evidence type="ECO:0000313" key="8">
    <source>
        <dbReference type="EMBL" id="MFD0724449.1"/>
    </source>
</evidence>